<dbReference type="EMBL" id="PQXJ01000163">
    <property type="protein sequence ID" value="TGO59398.1"/>
    <property type="molecule type" value="Genomic_DNA"/>
</dbReference>
<dbReference type="GO" id="GO:0000981">
    <property type="term" value="F:DNA-binding transcription factor activity, RNA polymerase II-specific"/>
    <property type="evidence" value="ECO:0007669"/>
    <property type="project" value="InterPro"/>
</dbReference>
<evidence type="ECO:0000256" key="1">
    <source>
        <dbReference type="ARBA" id="ARBA00023242"/>
    </source>
</evidence>
<dbReference type="SMART" id="SM00066">
    <property type="entry name" value="GAL4"/>
    <property type="match status" value="1"/>
</dbReference>
<evidence type="ECO:0000313" key="5">
    <source>
        <dbReference type="Proteomes" id="UP000297452"/>
    </source>
</evidence>
<feature type="domain" description="Zn(2)-C6 fungal-type" evidence="3">
    <location>
        <begin position="10"/>
        <end position="38"/>
    </location>
</feature>
<dbReference type="CDD" id="cd00067">
    <property type="entry name" value="GAL4"/>
    <property type="match status" value="1"/>
</dbReference>
<reference evidence="4 5" key="1">
    <citation type="submission" date="2017-12" db="EMBL/GenBank/DDBJ databases">
        <title>Comparative genomics of Botrytis spp.</title>
        <authorList>
            <person name="Valero-Jimenez C.A."/>
            <person name="Tapia P."/>
            <person name="Veloso J."/>
            <person name="Silva-Moreno E."/>
            <person name="Staats M."/>
            <person name="Valdes J.H."/>
            <person name="Van Kan J.A.L."/>
        </authorList>
    </citation>
    <scope>NUCLEOTIDE SEQUENCE [LARGE SCALE GENOMIC DNA]</scope>
    <source>
        <strain evidence="4 5">MUCL2120</strain>
    </source>
</reference>
<evidence type="ECO:0000256" key="2">
    <source>
        <dbReference type="SAM" id="MobiDB-lite"/>
    </source>
</evidence>
<dbReference type="STRING" id="278944.A0A4Z1IDA4"/>
<gene>
    <name evidence="4" type="ORF">BOTNAR_0163g00080</name>
</gene>
<dbReference type="PANTHER" id="PTHR38791">
    <property type="entry name" value="ZN(II)2CYS6 TRANSCRIPTION FACTOR (EUROFUNG)-RELATED-RELATED"/>
    <property type="match status" value="1"/>
</dbReference>
<dbReference type="SUPFAM" id="SSF57701">
    <property type="entry name" value="Zn2/Cys6 DNA-binding domain"/>
    <property type="match status" value="1"/>
</dbReference>
<dbReference type="Pfam" id="PF11951">
    <property type="entry name" value="Fungal_trans_2"/>
    <property type="match status" value="1"/>
</dbReference>
<dbReference type="AlphaFoldDB" id="A0A4Z1IDA4"/>
<keyword evidence="1" id="KW-0539">Nucleus</keyword>
<dbReference type="PROSITE" id="PS00463">
    <property type="entry name" value="ZN2_CY6_FUNGAL_1"/>
    <property type="match status" value="1"/>
</dbReference>
<dbReference type="InterPro" id="IPR036864">
    <property type="entry name" value="Zn2-C6_fun-type_DNA-bd_sf"/>
</dbReference>
<accession>A0A4Z1IDA4</accession>
<keyword evidence="5" id="KW-1185">Reference proteome</keyword>
<dbReference type="GO" id="GO:0008270">
    <property type="term" value="F:zinc ion binding"/>
    <property type="evidence" value="ECO:0007669"/>
    <property type="project" value="InterPro"/>
</dbReference>
<dbReference type="Gene3D" id="4.10.240.10">
    <property type="entry name" value="Zn(2)-C6 fungal-type DNA-binding domain"/>
    <property type="match status" value="1"/>
</dbReference>
<dbReference type="InterPro" id="IPR001138">
    <property type="entry name" value="Zn2Cys6_DnaBD"/>
</dbReference>
<dbReference type="Proteomes" id="UP000297452">
    <property type="component" value="Unassembled WGS sequence"/>
</dbReference>
<dbReference type="PROSITE" id="PS50048">
    <property type="entry name" value="ZN2_CY6_FUNGAL_2"/>
    <property type="match status" value="1"/>
</dbReference>
<evidence type="ECO:0000259" key="3">
    <source>
        <dbReference type="PROSITE" id="PS50048"/>
    </source>
</evidence>
<sequence length="648" mass="71366">MVYCGKPSNGCANCRERKIRCGQEQPTCTNCAKTSKTCPGYRNMLDLAFRNESSAVIEKAKAKGKAKKLKASEKEQRSSRPSSATRTKETSRASLSSDRRLSSQIISASSSNYEDDDEFELNEILTAPRPRAALAPSIVEQGTSYFITNFVAGVSGPSHGHSNYLKDLCRNGGLDEALSTSMTAVGLAGLANRTKSPQLLGEARHEYMIALRRVNGALRSLTDAVKDSTLLSVMVLAVFETATCTNRLSLKAWTEHINGASTLIKLRGPSQFKTRVGVGLFMQITAHLLTRSLQREIPMPQEIMALRAAVYKQLDLRDPAFRMLAILDKFTHFRSDLRTGKLGDSEQIIAAAIALDEELQQILANVPPGWEVETVQAGENEAPEIVFKGSYDIYYDYWIAQIWNSMRSSRIMLNEVIRQHILEGFDAIPPRFTSMSYMAQYQLSTDTLMHMRDGILRSVPQFLGYVSRKPSTWTSSPGHSTPPSRTPSPLNNLPPSTPNTISNILSTLYQDAFVPGTPSVPAETGLTPPPFSFPAAGAYFLVWPLYIASVSRVASPEDRTFACTALRRLTSEMGIAQGAALAHFIETSPRMHNSVKDNGKEFENRVKNSTVGLGRSIIDGDKMSKGMIKRAGPLPVYTYTRGINEIEV</sequence>
<feature type="region of interest" description="Disordered" evidence="2">
    <location>
        <begin position="471"/>
        <end position="497"/>
    </location>
</feature>
<dbReference type="InterPro" id="IPR053175">
    <property type="entry name" value="DHMBA_Reg_Transcription_Factor"/>
</dbReference>
<name>A0A4Z1IDA4_9HELO</name>
<dbReference type="InterPro" id="IPR021858">
    <property type="entry name" value="Fun_TF"/>
</dbReference>
<proteinExistence type="predicted"/>
<dbReference type="Pfam" id="PF00172">
    <property type="entry name" value="Zn_clus"/>
    <property type="match status" value="1"/>
</dbReference>
<comment type="caution">
    <text evidence="4">The sequence shown here is derived from an EMBL/GenBank/DDBJ whole genome shotgun (WGS) entry which is preliminary data.</text>
</comment>
<dbReference type="OrthoDB" id="5429770at2759"/>
<feature type="compositionally biased region" description="Basic and acidic residues" evidence="2">
    <location>
        <begin position="86"/>
        <end position="101"/>
    </location>
</feature>
<feature type="region of interest" description="Disordered" evidence="2">
    <location>
        <begin position="64"/>
        <end position="101"/>
    </location>
</feature>
<protein>
    <recommendedName>
        <fullName evidence="3">Zn(2)-C6 fungal-type domain-containing protein</fullName>
    </recommendedName>
</protein>
<evidence type="ECO:0000313" key="4">
    <source>
        <dbReference type="EMBL" id="TGO59398.1"/>
    </source>
</evidence>
<organism evidence="4 5">
    <name type="scientific">Botryotinia narcissicola</name>
    <dbReference type="NCBI Taxonomy" id="278944"/>
    <lineage>
        <taxon>Eukaryota</taxon>
        <taxon>Fungi</taxon>
        <taxon>Dikarya</taxon>
        <taxon>Ascomycota</taxon>
        <taxon>Pezizomycotina</taxon>
        <taxon>Leotiomycetes</taxon>
        <taxon>Helotiales</taxon>
        <taxon>Sclerotiniaceae</taxon>
        <taxon>Botryotinia</taxon>
    </lineage>
</organism>
<dbReference type="PANTHER" id="PTHR38791:SF5">
    <property type="entry name" value="TRANSCRIPTION FACTOR DBAG-RELATED"/>
    <property type="match status" value="1"/>
</dbReference>